<sequence length="319" mass="37771">MIKKWYLFVCIVIFTFNQAQQEYYESMIAIDLAIKQNNYKEAYDILQDIKEPLSDLNKRTVLNIYLKNDKKKSALKLIRELGEINYPIKYILTKDSLILKAMSKEKFYKAYNKGLKKFIVNSNQEFINIITESHYLDQYIRTNPSFSKLKVETDFLKETDMSNYKRIAQQIDKYGFPTSKTIGYEKLNNLDVILFHSSRYNDSIYTKIVSHYEVAIKNKNLKPMQLGYLIDDHDGVIKENATTFGLKTQTSQEGQKLYEEKKITIMELISDNKYTEFKPIKDIKNVDALRKKYFLPMIWQQAILNEIKNLPKGYERKHD</sequence>
<dbReference type="EMBL" id="FNHD01000001">
    <property type="protein sequence ID" value="SDL47517.1"/>
    <property type="molecule type" value="Genomic_DNA"/>
</dbReference>
<dbReference type="RefSeq" id="WP_089741336.1">
    <property type="nucleotide sequence ID" value="NZ_FNHD01000001.1"/>
</dbReference>
<reference evidence="1 2" key="1">
    <citation type="submission" date="2016-10" db="EMBL/GenBank/DDBJ databases">
        <authorList>
            <person name="Varghese N."/>
            <person name="Submissions S."/>
        </authorList>
    </citation>
    <scope>NUCLEOTIDE SEQUENCE [LARGE SCALE GENOMIC DNA]</scope>
    <source>
        <strain evidence="1 2">CGMCC 1.10941</strain>
    </source>
</reference>
<comment type="caution">
    <text evidence="1">The sequence shown here is derived from an EMBL/GenBank/DDBJ whole genome shotgun (WGS) entry which is preliminary data.</text>
</comment>
<gene>
    <name evidence="1" type="ORF">SAMN05216273_101332</name>
</gene>
<proteinExistence type="predicted"/>
<name>A0ABY0QQ79_9FLAO</name>
<evidence type="ECO:0008006" key="3">
    <source>
        <dbReference type="Google" id="ProtNLM"/>
    </source>
</evidence>
<protein>
    <recommendedName>
        <fullName evidence="3">Tetratricopeptide repeat-containing protein</fullName>
    </recommendedName>
</protein>
<evidence type="ECO:0000313" key="1">
    <source>
        <dbReference type="EMBL" id="SDL47517.1"/>
    </source>
</evidence>
<keyword evidence="2" id="KW-1185">Reference proteome</keyword>
<dbReference type="Proteomes" id="UP000199242">
    <property type="component" value="Unassembled WGS sequence"/>
</dbReference>
<evidence type="ECO:0000313" key="2">
    <source>
        <dbReference type="Proteomes" id="UP000199242"/>
    </source>
</evidence>
<accession>A0ABY0QQ79</accession>
<organism evidence="1 2">
    <name type="scientific">Chryseobacterium taihuense</name>
    <dbReference type="NCBI Taxonomy" id="1141221"/>
    <lineage>
        <taxon>Bacteria</taxon>
        <taxon>Pseudomonadati</taxon>
        <taxon>Bacteroidota</taxon>
        <taxon>Flavobacteriia</taxon>
        <taxon>Flavobacteriales</taxon>
        <taxon>Weeksellaceae</taxon>
        <taxon>Chryseobacterium group</taxon>
        <taxon>Chryseobacterium</taxon>
    </lineage>
</organism>